<reference evidence="1" key="1">
    <citation type="submission" date="2019-10" db="EMBL/GenBank/DDBJ databases">
        <title>The sequence and de novo assembly of the wild yak genome.</title>
        <authorList>
            <person name="Liu Y."/>
        </authorList>
    </citation>
    <scope>NUCLEOTIDE SEQUENCE [LARGE SCALE GENOMIC DNA]</scope>
    <source>
        <strain evidence="1">WY2019</strain>
    </source>
</reference>
<organism evidence="1 2">
    <name type="scientific">Bos mutus</name>
    <name type="common">wild yak</name>
    <dbReference type="NCBI Taxonomy" id="72004"/>
    <lineage>
        <taxon>Eukaryota</taxon>
        <taxon>Metazoa</taxon>
        <taxon>Chordata</taxon>
        <taxon>Craniata</taxon>
        <taxon>Vertebrata</taxon>
        <taxon>Euteleostomi</taxon>
        <taxon>Mammalia</taxon>
        <taxon>Eutheria</taxon>
        <taxon>Laurasiatheria</taxon>
        <taxon>Artiodactyla</taxon>
        <taxon>Ruminantia</taxon>
        <taxon>Pecora</taxon>
        <taxon>Bovidae</taxon>
        <taxon>Bovinae</taxon>
        <taxon>Bos</taxon>
    </lineage>
</organism>
<dbReference type="EMBL" id="VBQZ03000014">
    <property type="protein sequence ID" value="MXQ82865.1"/>
    <property type="molecule type" value="Genomic_DNA"/>
</dbReference>
<evidence type="ECO:0000313" key="2">
    <source>
        <dbReference type="Proteomes" id="UP000322234"/>
    </source>
</evidence>
<keyword evidence="2" id="KW-1185">Reference proteome</keyword>
<dbReference type="Proteomes" id="UP000322234">
    <property type="component" value="Unassembled WGS sequence"/>
</dbReference>
<dbReference type="AlphaFoldDB" id="A0A6B0QZ81"/>
<name>A0A6B0QZ81_9CETA</name>
<comment type="caution">
    <text evidence="1">The sequence shown here is derived from an EMBL/GenBank/DDBJ whole genome shotgun (WGS) entry which is preliminary data.</text>
</comment>
<gene>
    <name evidence="1" type="ORF">E5288_WYG022622</name>
</gene>
<proteinExistence type="predicted"/>
<accession>A0A6B0QZ81</accession>
<sequence length="111" mass="12083">MEDPINCSSSSPAGQLSCGQSWAILNWWVINENIPPQAIDHCGIQLKKEGGDTLLLPTGPRFQSFKCVVNLTKDKDLQNNLPVKLNISSTSAEKLSISISKQSSLSSELKL</sequence>
<protein>
    <submittedName>
        <fullName evidence="1">Uncharacterized protein</fullName>
    </submittedName>
</protein>
<evidence type="ECO:0000313" key="1">
    <source>
        <dbReference type="EMBL" id="MXQ82865.1"/>
    </source>
</evidence>